<evidence type="ECO:0000256" key="6">
    <source>
        <dbReference type="ARBA" id="ARBA00023136"/>
    </source>
</evidence>
<gene>
    <name evidence="10" type="ORF">SCF082_LOCUS31238</name>
</gene>
<dbReference type="InterPro" id="IPR015422">
    <property type="entry name" value="PyrdxlP-dep_Trfase_small"/>
</dbReference>
<evidence type="ECO:0000313" key="10">
    <source>
        <dbReference type="EMBL" id="CAK9058700.1"/>
    </source>
</evidence>
<evidence type="ECO:0000256" key="8">
    <source>
        <dbReference type="SAM" id="MobiDB-lite"/>
    </source>
</evidence>
<dbReference type="Pfam" id="PF00232">
    <property type="entry name" value="Glyco_hydro_1"/>
    <property type="match status" value="1"/>
</dbReference>
<keyword evidence="5 9" id="KW-1133">Transmembrane helix</keyword>
<keyword evidence="7" id="KW-0326">Glycosidase</keyword>
<keyword evidence="11" id="KW-1185">Reference proteome</keyword>
<sequence length="1231" mass="134217">MPSAIHTGVRRGVSSASDKIRSFGAVACFIAIEKAMIATGLSSYLPSTLLGMFSLFGFLLLLEVTGQPEAAMGLFRFLEPGYRFLLKWAPVFFTPALVKLPLVEEPISPFEFLRVALLIFVGGMIQMAAVARLAQWFISQEPKKVIEEVEASPAAASTDSSPQGGKEPYPRPGRPFKRRWLPVYGLVMLVALGCLHFGHGSRSCEIAYMLCSSLLAFVLGNSAPPNVKSIFHPIFASVFGSWLALYLWALSDATRSFHDVLVTYSSPGGAGPLMSMLLNPLVVALALLLFERRKLLKRDRKLILGTSLVAACSGVVSTAVMARLLQLPGALGRPSIGRYCTAPLALAVAGNLDASPPLTVAMVVASGFVGIFAAKPLLARLRVKQSRERGLAIGAVSHVLGTVSLASWDEAAVPYSALCFAPRVEASDKVKGCGEAAEAACLPATEVLASGSTAALTALPPVQAFGSACSPQGVHATRTGRPEDRSKPLFEDFLKKRGIEFWPTVANFIFCYFSEPVRLESALRERGILVRPKKDHKGVLGLRVSFGTEAQMKEVIKALEECMELSIELWKSFADLQVFCQVMRGNGAARFNWKRRRPTIMSLLDTFGFSRTNSWGIENAATSFGPCHFDLSATVLAAAAALRTFTRTARARRCCASGAELPAVRRRETGAALLAAEVAAAAGEATAATPSAASDTEGGGAAWRRFPTDFVWGVATAAFQIEGAVAEDGRGPSIWDSWHRSSPAGDTFSHVKGNIYEDANADVACDHYHRYEEDLQLVKQLGAKAYRFSISWSRVLPTGVVADGVNEQGLAFYEQICRGCLARGVEPVATLYHWDLPEALEAEGGWLKRSTVGHFGRFAQLCFERLGRYVKTWCSINEPWTQCILGYCFGSHAPGRNVKPGEEPYLAAHHMLLAHAKAQEIYRTLKPKDGRLAMVLNTEWPEAQEPENPEDQAAVERHKVFNLDWFARPLYDGDYPPLMRSRVGERLPRFTEAEQKSLKGSNDFFALNCYSARYICEDTAWRKWQNTAATLRILPYIADVPLQKLKAALASNKTDEGSTGEEVPVGGPAQARGLPATSWITDAGYETAVPLDAELTATGWPVAHYGLARLLLDLQRHYAPRGGIVVTEAGAAFDDDRRGAAGRRQAAYLRGQSVALRRAMAEGADVRGYFWWTLMDNFEWSFGASDGARVAEAVKRKVQSSRYTFVTRSFLLLSNARSQELLVLVPLPFVK</sequence>
<dbReference type="InterPro" id="IPR015424">
    <property type="entry name" value="PyrdxlP-dep_Trfase"/>
</dbReference>
<dbReference type="EMBL" id="CAXAMM010026335">
    <property type="protein sequence ID" value="CAK9058700.1"/>
    <property type="molecule type" value="Genomic_DNA"/>
</dbReference>
<feature type="transmembrane region" description="Helical" evidence="9">
    <location>
        <begin position="181"/>
        <end position="200"/>
    </location>
</feature>
<feature type="transmembrane region" description="Helical" evidence="9">
    <location>
        <begin position="44"/>
        <end position="64"/>
    </location>
</feature>
<protein>
    <submittedName>
        <fullName evidence="10">Beta-glucosidase 42 (AtBGLU42)</fullName>
    </submittedName>
</protein>
<evidence type="ECO:0000256" key="2">
    <source>
        <dbReference type="ARBA" id="ARBA00010838"/>
    </source>
</evidence>
<dbReference type="SUPFAM" id="SSF51445">
    <property type="entry name" value="(Trans)glycosidases"/>
    <property type="match status" value="1"/>
</dbReference>
<feature type="transmembrane region" description="Helical" evidence="9">
    <location>
        <begin position="302"/>
        <end position="325"/>
    </location>
</feature>
<comment type="subcellular location">
    <subcellularLocation>
        <location evidence="1">Membrane</location>
        <topology evidence="1">Multi-pass membrane protein</topology>
    </subcellularLocation>
</comment>
<dbReference type="InterPro" id="IPR033132">
    <property type="entry name" value="GH_1_N_CS"/>
</dbReference>
<keyword evidence="6 9" id="KW-0472">Membrane</keyword>
<dbReference type="PROSITE" id="PS00653">
    <property type="entry name" value="GLYCOSYL_HYDROL_F1_2"/>
    <property type="match status" value="1"/>
</dbReference>
<dbReference type="PANTHER" id="PTHR10353">
    <property type="entry name" value="GLYCOSYL HYDROLASE"/>
    <property type="match status" value="1"/>
</dbReference>
<accession>A0ABP0N8W3</accession>
<dbReference type="Gene3D" id="3.20.20.80">
    <property type="entry name" value="Glycosidases"/>
    <property type="match status" value="2"/>
</dbReference>
<reference evidence="10 11" key="1">
    <citation type="submission" date="2024-02" db="EMBL/GenBank/DDBJ databases">
        <authorList>
            <person name="Chen Y."/>
            <person name="Shah S."/>
            <person name="Dougan E. K."/>
            <person name="Thang M."/>
            <person name="Chan C."/>
        </authorList>
    </citation>
    <scope>NUCLEOTIDE SEQUENCE [LARGE SCALE GENOMIC DNA]</scope>
</reference>
<name>A0ABP0N8W3_9DINO</name>
<dbReference type="InterPro" id="IPR017853">
    <property type="entry name" value="GH"/>
</dbReference>
<evidence type="ECO:0000256" key="9">
    <source>
        <dbReference type="SAM" id="Phobius"/>
    </source>
</evidence>
<evidence type="ECO:0000256" key="1">
    <source>
        <dbReference type="ARBA" id="ARBA00004141"/>
    </source>
</evidence>
<evidence type="ECO:0000256" key="7">
    <source>
        <dbReference type="ARBA" id="ARBA00023295"/>
    </source>
</evidence>
<feature type="region of interest" description="Disordered" evidence="8">
    <location>
        <begin position="153"/>
        <end position="173"/>
    </location>
</feature>
<evidence type="ECO:0000256" key="4">
    <source>
        <dbReference type="ARBA" id="ARBA00022801"/>
    </source>
</evidence>
<evidence type="ECO:0000256" key="3">
    <source>
        <dbReference type="ARBA" id="ARBA00022692"/>
    </source>
</evidence>
<keyword evidence="3 9" id="KW-0812">Transmembrane</keyword>
<dbReference type="Pfam" id="PF04172">
    <property type="entry name" value="LrgB"/>
    <property type="match status" value="1"/>
</dbReference>
<dbReference type="PANTHER" id="PTHR10353:SF36">
    <property type="entry name" value="LP05116P"/>
    <property type="match status" value="1"/>
</dbReference>
<dbReference type="PRINTS" id="PR00131">
    <property type="entry name" value="GLHYDRLASE1"/>
</dbReference>
<dbReference type="InterPro" id="IPR007300">
    <property type="entry name" value="CidB/LrgB"/>
</dbReference>
<feature type="transmembrane region" description="Helical" evidence="9">
    <location>
        <begin position="115"/>
        <end position="134"/>
    </location>
</feature>
<feature type="transmembrane region" description="Helical" evidence="9">
    <location>
        <begin position="230"/>
        <end position="249"/>
    </location>
</feature>
<feature type="transmembrane region" description="Helical" evidence="9">
    <location>
        <begin position="390"/>
        <end position="408"/>
    </location>
</feature>
<organism evidence="10 11">
    <name type="scientific">Durusdinium trenchii</name>
    <dbReference type="NCBI Taxonomy" id="1381693"/>
    <lineage>
        <taxon>Eukaryota</taxon>
        <taxon>Sar</taxon>
        <taxon>Alveolata</taxon>
        <taxon>Dinophyceae</taxon>
        <taxon>Suessiales</taxon>
        <taxon>Symbiodiniaceae</taxon>
        <taxon>Durusdinium</taxon>
    </lineage>
</organism>
<evidence type="ECO:0000313" key="11">
    <source>
        <dbReference type="Proteomes" id="UP001642464"/>
    </source>
</evidence>
<dbReference type="Proteomes" id="UP001642464">
    <property type="component" value="Unassembled WGS sequence"/>
</dbReference>
<feature type="transmembrane region" description="Helical" evidence="9">
    <location>
        <begin position="358"/>
        <end position="378"/>
    </location>
</feature>
<proteinExistence type="inferred from homology"/>
<dbReference type="SUPFAM" id="SSF53383">
    <property type="entry name" value="PLP-dependent transferases"/>
    <property type="match status" value="1"/>
</dbReference>
<dbReference type="InterPro" id="IPR001360">
    <property type="entry name" value="Glyco_hydro_1"/>
</dbReference>
<feature type="transmembrane region" description="Helical" evidence="9">
    <location>
        <begin position="269"/>
        <end position="290"/>
    </location>
</feature>
<dbReference type="Gene3D" id="3.90.1150.10">
    <property type="entry name" value="Aspartate Aminotransferase, domain 1"/>
    <property type="match status" value="1"/>
</dbReference>
<comment type="similarity">
    <text evidence="2">Belongs to the glycosyl hydrolase 1 family.</text>
</comment>
<feature type="compositionally biased region" description="Low complexity" evidence="8">
    <location>
        <begin position="153"/>
        <end position="162"/>
    </location>
</feature>
<comment type="caution">
    <text evidence="10">The sequence shown here is derived from an EMBL/GenBank/DDBJ whole genome shotgun (WGS) entry which is preliminary data.</text>
</comment>
<feature type="transmembrane region" description="Helical" evidence="9">
    <location>
        <begin position="206"/>
        <end position="223"/>
    </location>
</feature>
<keyword evidence="4" id="KW-0378">Hydrolase</keyword>
<evidence type="ECO:0000256" key="5">
    <source>
        <dbReference type="ARBA" id="ARBA00022989"/>
    </source>
</evidence>